<evidence type="ECO:0000256" key="1">
    <source>
        <dbReference type="SAM" id="MobiDB-lite"/>
    </source>
</evidence>
<feature type="compositionally biased region" description="Basic and acidic residues" evidence="1">
    <location>
        <begin position="309"/>
        <end position="334"/>
    </location>
</feature>
<feature type="compositionally biased region" description="Basic and acidic residues" evidence="1">
    <location>
        <begin position="350"/>
        <end position="369"/>
    </location>
</feature>
<feature type="region of interest" description="Disordered" evidence="1">
    <location>
        <begin position="245"/>
        <end position="269"/>
    </location>
</feature>
<dbReference type="Proteomes" id="UP000515908">
    <property type="component" value="Chromosome 04"/>
</dbReference>
<keyword evidence="3" id="KW-1185">Reference proteome</keyword>
<protein>
    <submittedName>
        <fullName evidence="2">Uncharacterized protein</fullName>
    </submittedName>
</protein>
<evidence type="ECO:0000313" key="2">
    <source>
        <dbReference type="EMBL" id="CAD2214905.1"/>
    </source>
</evidence>
<feature type="compositionally biased region" description="Polar residues" evidence="1">
    <location>
        <begin position="335"/>
        <end position="349"/>
    </location>
</feature>
<organism evidence="2 3">
    <name type="scientific">Angomonas deanei</name>
    <dbReference type="NCBI Taxonomy" id="59799"/>
    <lineage>
        <taxon>Eukaryota</taxon>
        <taxon>Discoba</taxon>
        <taxon>Euglenozoa</taxon>
        <taxon>Kinetoplastea</taxon>
        <taxon>Metakinetoplastina</taxon>
        <taxon>Trypanosomatida</taxon>
        <taxon>Trypanosomatidae</taxon>
        <taxon>Strigomonadinae</taxon>
        <taxon>Angomonas</taxon>
    </lineage>
</organism>
<gene>
    <name evidence="2" type="ORF">ADEAN_000235800</name>
</gene>
<dbReference type="EMBL" id="LR877148">
    <property type="protein sequence ID" value="CAD2214905.1"/>
    <property type="molecule type" value="Genomic_DNA"/>
</dbReference>
<sequence length="390" mass="44119">MSVYRAGTPLDFNHNINLENLESIQDTWIKAYEGSKHPPAFPTLNSPRSLKACELCGVSAATDLRKYSLRLHLQEIIGKCDTVDQTVAELYTRENVRVAMQEALYAFQHAGISIGTSKEKLLAYRAFRAEEETRLERLAAVREVRRQLISEETYERRRQMHGNSTERRRNDSRRGSATKREPSWSATVSAHPPLIPSTPDREVAQVESAPFFQFSARAKPSGALPYTPRDANALNSSYFGNRHVSEDACNPSRSPVPVESPPRFYTDSYQNQSADLNSVQTVHDLSVQSVDSNQLDWILHKSPSTAPPPRRELPQKVESIQKSEHTKSDSEILRTDQNSSQDATVSDARPSQDSHPRPRHSLPEEEKTIPHLTQEEIDQGIVFYCVNPRF</sequence>
<feature type="region of interest" description="Disordered" evidence="1">
    <location>
        <begin position="154"/>
        <end position="198"/>
    </location>
</feature>
<feature type="compositionally biased region" description="Basic and acidic residues" evidence="1">
    <location>
        <begin position="164"/>
        <end position="182"/>
    </location>
</feature>
<proteinExistence type="predicted"/>
<accession>A0A7G2C5Y0</accession>
<reference evidence="2 3" key="1">
    <citation type="submission" date="2020-08" db="EMBL/GenBank/DDBJ databases">
        <authorList>
            <person name="Newling K."/>
            <person name="Davey J."/>
            <person name="Forrester S."/>
        </authorList>
    </citation>
    <scope>NUCLEOTIDE SEQUENCE [LARGE SCALE GENOMIC DNA]</scope>
    <source>
        <strain evidence="3">Crithidia deanei Carvalho (ATCC PRA-265)</strain>
    </source>
</reference>
<feature type="compositionally biased region" description="Low complexity" evidence="1">
    <location>
        <begin position="251"/>
        <end position="263"/>
    </location>
</feature>
<name>A0A7G2C5Y0_9TRYP</name>
<dbReference type="VEuPathDB" id="TriTrypDB:ADEAN_000235800"/>
<evidence type="ECO:0000313" key="3">
    <source>
        <dbReference type="Proteomes" id="UP000515908"/>
    </source>
</evidence>
<feature type="region of interest" description="Disordered" evidence="1">
    <location>
        <begin position="299"/>
        <end position="374"/>
    </location>
</feature>
<dbReference type="AlphaFoldDB" id="A0A7G2C5Y0"/>